<evidence type="ECO:0000313" key="3">
    <source>
        <dbReference type="Proteomes" id="UP000279236"/>
    </source>
</evidence>
<feature type="transmembrane region" description="Helical" evidence="1">
    <location>
        <begin position="51"/>
        <end position="70"/>
    </location>
</feature>
<feature type="transmembrane region" description="Helical" evidence="1">
    <location>
        <begin position="253"/>
        <end position="276"/>
    </location>
</feature>
<keyword evidence="1" id="KW-0812">Transmembrane</keyword>
<reference evidence="2 3" key="1">
    <citation type="submission" date="2018-11" db="EMBL/GenBank/DDBJ databases">
        <title>Genome sequence of Apiotrichum porosum DSM 27194.</title>
        <authorList>
            <person name="Aliyu H."/>
            <person name="Gorte O."/>
            <person name="Ochsenreither K."/>
        </authorList>
    </citation>
    <scope>NUCLEOTIDE SEQUENCE [LARGE SCALE GENOMIC DNA]</scope>
    <source>
        <strain evidence="2 3">DSM 27194</strain>
    </source>
</reference>
<accession>A0A427XK22</accession>
<feature type="transmembrane region" description="Helical" evidence="1">
    <location>
        <begin position="178"/>
        <end position="197"/>
    </location>
</feature>
<name>A0A427XK22_9TREE</name>
<gene>
    <name evidence="2" type="ORF">EHS24_001217</name>
</gene>
<dbReference type="RefSeq" id="XP_028474325.1">
    <property type="nucleotide sequence ID" value="XM_028617018.1"/>
</dbReference>
<feature type="transmembrane region" description="Helical" evidence="1">
    <location>
        <begin position="230"/>
        <end position="246"/>
    </location>
</feature>
<keyword evidence="1" id="KW-1133">Transmembrane helix</keyword>
<proteinExistence type="predicted"/>
<dbReference type="GeneID" id="39585760"/>
<feature type="transmembrane region" description="Helical" evidence="1">
    <location>
        <begin position="145"/>
        <end position="166"/>
    </location>
</feature>
<dbReference type="Proteomes" id="UP000279236">
    <property type="component" value="Unassembled WGS sequence"/>
</dbReference>
<protein>
    <submittedName>
        <fullName evidence="2">Uncharacterized protein</fullName>
    </submittedName>
</protein>
<dbReference type="EMBL" id="RSCE01000010">
    <property type="protein sequence ID" value="RSH79178.1"/>
    <property type="molecule type" value="Genomic_DNA"/>
</dbReference>
<comment type="caution">
    <text evidence="2">The sequence shown here is derived from an EMBL/GenBank/DDBJ whole genome shotgun (WGS) entry which is preliminary data.</text>
</comment>
<feature type="transmembrane region" description="Helical" evidence="1">
    <location>
        <begin position="109"/>
        <end position="133"/>
    </location>
</feature>
<keyword evidence="1" id="KW-0472">Membrane</keyword>
<sequence length="347" mass="37643">MTPLTLLFLAASYFFYSWVLVLAPFTPLFLSITVKIATTIAYETIRTVANLFLGVVGGAGFASTMTGQLLQTTLTILGTVLVAVIKAVWTIAVVLVHAGIHVLIEGPKVLIGVGAAVNCTMAICRDSIVSTLYHCLGIVDTTCDFMFVTVPAAGVGLMVSPFSAWAQLVGDVKGRNEQLLLLVFNFVVARSLINFFWPPRSLGTWRIPTPDGEFQDLEADPMRLRAVLRLWWPFLSLTLVLFRNFLASNSYKWHLAVIAVPLVVERVTMTALGIFLEVLCAVLLEHASLNNPVGHLRVTNGVDTGLVGGTQRDPNCCVVCQDREAVYAVINCGHLALCQGMQPPKGP</sequence>
<feature type="transmembrane region" description="Helical" evidence="1">
    <location>
        <begin position="6"/>
        <end position="30"/>
    </location>
</feature>
<evidence type="ECO:0000256" key="1">
    <source>
        <dbReference type="SAM" id="Phobius"/>
    </source>
</evidence>
<feature type="transmembrane region" description="Helical" evidence="1">
    <location>
        <begin position="76"/>
        <end position="97"/>
    </location>
</feature>
<organism evidence="2 3">
    <name type="scientific">Apiotrichum porosum</name>
    <dbReference type="NCBI Taxonomy" id="105984"/>
    <lineage>
        <taxon>Eukaryota</taxon>
        <taxon>Fungi</taxon>
        <taxon>Dikarya</taxon>
        <taxon>Basidiomycota</taxon>
        <taxon>Agaricomycotina</taxon>
        <taxon>Tremellomycetes</taxon>
        <taxon>Trichosporonales</taxon>
        <taxon>Trichosporonaceae</taxon>
        <taxon>Apiotrichum</taxon>
    </lineage>
</organism>
<dbReference type="AlphaFoldDB" id="A0A427XK22"/>
<keyword evidence="3" id="KW-1185">Reference proteome</keyword>
<evidence type="ECO:0000313" key="2">
    <source>
        <dbReference type="EMBL" id="RSH79178.1"/>
    </source>
</evidence>